<feature type="domain" description="UBP-type" evidence="9">
    <location>
        <begin position="2"/>
        <end position="99"/>
    </location>
</feature>
<dbReference type="Pfam" id="PF02148">
    <property type="entry name" value="zf-UBP"/>
    <property type="match status" value="1"/>
</dbReference>
<evidence type="ECO:0000256" key="4">
    <source>
        <dbReference type="ARBA" id="ARBA00022833"/>
    </source>
</evidence>
<comment type="similarity">
    <text evidence="6">Belongs to the peptidase C19 family.</text>
</comment>
<dbReference type="EC" id="3.4.19.12" evidence="6"/>
<name>A0ABM1A6Y3_APLCA</name>
<evidence type="ECO:0000256" key="1">
    <source>
        <dbReference type="ARBA" id="ARBA00000707"/>
    </source>
</evidence>
<evidence type="ECO:0000256" key="2">
    <source>
        <dbReference type="ARBA" id="ARBA00022723"/>
    </source>
</evidence>
<evidence type="ECO:0000259" key="9">
    <source>
        <dbReference type="PROSITE" id="PS50271"/>
    </source>
</evidence>
<evidence type="ECO:0000313" key="10">
    <source>
        <dbReference type="Proteomes" id="UP000694888"/>
    </source>
</evidence>
<dbReference type="SUPFAM" id="SSF57850">
    <property type="entry name" value="RING/U-box"/>
    <property type="match status" value="1"/>
</dbReference>
<keyword evidence="10" id="KW-1185">Reference proteome</keyword>
<keyword evidence="2" id="KW-0479">Metal-binding</keyword>
<dbReference type="GeneID" id="101863123"/>
<dbReference type="Proteomes" id="UP000694888">
    <property type="component" value="Unplaced"/>
</dbReference>
<keyword evidence="6" id="KW-0833">Ubl conjugation pathway</keyword>
<gene>
    <name evidence="11" type="primary">LOC101863123</name>
</gene>
<organism evidence="10 11">
    <name type="scientific">Aplysia californica</name>
    <name type="common">California sea hare</name>
    <dbReference type="NCBI Taxonomy" id="6500"/>
    <lineage>
        <taxon>Eukaryota</taxon>
        <taxon>Metazoa</taxon>
        <taxon>Spiralia</taxon>
        <taxon>Lophotrochozoa</taxon>
        <taxon>Mollusca</taxon>
        <taxon>Gastropoda</taxon>
        <taxon>Heterobranchia</taxon>
        <taxon>Euthyneura</taxon>
        <taxon>Tectipleura</taxon>
        <taxon>Aplysiida</taxon>
        <taxon>Aplysioidea</taxon>
        <taxon>Aplysiidae</taxon>
        <taxon>Aplysia</taxon>
    </lineage>
</organism>
<dbReference type="PROSITE" id="PS00972">
    <property type="entry name" value="USP_1"/>
    <property type="match status" value="1"/>
</dbReference>
<dbReference type="CDD" id="cd02257">
    <property type="entry name" value="Peptidase_C19"/>
    <property type="match status" value="1"/>
</dbReference>
<dbReference type="RefSeq" id="XP_012942043.1">
    <property type="nucleotide sequence ID" value="XM_013086589.2"/>
</dbReference>
<dbReference type="PANTHER" id="PTHR21646">
    <property type="entry name" value="UBIQUITIN CARBOXYL-TERMINAL HYDROLASE"/>
    <property type="match status" value="1"/>
</dbReference>
<dbReference type="InterPro" id="IPR028889">
    <property type="entry name" value="USP"/>
</dbReference>
<dbReference type="SUPFAM" id="SSF54001">
    <property type="entry name" value="Cysteine proteinases"/>
    <property type="match status" value="1"/>
</dbReference>
<evidence type="ECO:0000256" key="5">
    <source>
        <dbReference type="PROSITE-ProRule" id="PRU00502"/>
    </source>
</evidence>
<keyword evidence="6 11" id="KW-0378">Hydrolase</keyword>
<dbReference type="PANTHER" id="PTHR21646:SF5">
    <property type="entry name" value="UBIQUITIN CARBOXYL-TERMINAL HYDROLASE-RELATED"/>
    <property type="match status" value="1"/>
</dbReference>
<dbReference type="Gene3D" id="3.30.40.10">
    <property type="entry name" value="Zinc/RING finger domain, C3HC4 (zinc finger)"/>
    <property type="match status" value="1"/>
</dbReference>
<keyword evidence="6" id="KW-0788">Thiol protease</keyword>
<sequence length="728" mass="81588">MDTCAHVLGLIVASNHSILNPSKWLCSECGTTEWVWACLSCENVACGRMNQQHALQHFETSKHPIAIEVNAKYVYCYVCDEYVVGDNAAGDLEALRSALTAIGTLSLEELQQRGGKLLRSYSQTQEISWSQSDDNDRLVTADCHYKKILLAKAFASWQQFIDAKKKEKATPSTSVSPHPPMLTRAGSTLFHVKKRTLIPGVTGMRNLGNTCYINSIIQALGHLEDFREFFCQLVFGLFSPTGTPLPGTSPSSPSLGQNVPKQLLRFNTVDYFQHLSLLQPRRATHSNKSTSSNQVKATKSSSPKKSGGLNGGGSNDYSGLKIDICSEDAEEKIIKAKADALKTLSLCQELHGLLRVLWSGKWAQVSPHGFLHAVWRAIPMFKGHSQHDAQEFLCELLDKLSREIEKLPQCAGSENIVDQNFRGELVSQVTCSTCNNTSSRHEPFLDLSLEFPRSFQYTAGQTRRHMCHITEMLSTFTTTEDLEPSSYACEKCNRKRKRRSRQQEEIKTNARKQLLISQPPEILRLHLKRFRWCGRNHREKIGTHVAFDEELDITPFCQSCPELSHYRLNAVVVHHGAGFRAGHYTTFTYNVQAESWVHCNDSRVQLVPLEDVLKSQAYILFYTRRLPCLTLDDMPVLTAVENSPDSGSTLSTIPDLDIGTMETLKQLSRGETEQSIDEEVSISFHRDPTLIRRLSSGKMEPTLKRAATLPNSKEEPSKKSPRKGGSTL</sequence>
<feature type="region of interest" description="Disordered" evidence="7">
    <location>
        <begin position="691"/>
        <end position="728"/>
    </location>
</feature>
<dbReference type="PROSITE" id="PS50235">
    <property type="entry name" value="USP_3"/>
    <property type="match status" value="1"/>
</dbReference>
<dbReference type="Gene3D" id="3.90.70.10">
    <property type="entry name" value="Cysteine proteinases"/>
    <property type="match status" value="1"/>
</dbReference>
<comment type="catalytic activity">
    <reaction evidence="1 6">
        <text>Thiol-dependent hydrolysis of ester, thioester, amide, peptide and isopeptide bonds formed by the C-terminal Gly of ubiquitin (a 76-residue protein attached to proteins as an intracellular targeting signal).</text>
        <dbReference type="EC" id="3.4.19.12"/>
    </reaction>
</comment>
<evidence type="ECO:0000256" key="7">
    <source>
        <dbReference type="SAM" id="MobiDB-lite"/>
    </source>
</evidence>
<dbReference type="PROSITE" id="PS00973">
    <property type="entry name" value="USP_2"/>
    <property type="match status" value="1"/>
</dbReference>
<dbReference type="InterPro" id="IPR013083">
    <property type="entry name" value="Znf_RING/FYVE/PHD"/>
</dbReference>
<keyword evidence="3 5" id="KW-0863">Zinc-finger</keyword>
<dbReference type="InterPro" id="IPR038765">
    <property type="entry name" value="Papain-like_cys_pep_sf"/>
</dbReference>
<keyword evidence="4" id="KW-0862">Zinc</keyword>
<feature type="compositionally biased region" description="Polar residues" evidence="7">
    <location>
        <begin position="286"/>
        <end position="298"/>
    </location>
</feature>
<evidence type="ECO:0000259" key="8">
    <source>
        <dbReference type="PROSITE" id="PS50235"/>
    </source>
</evidence>
<dbReference type="InterPro" id="IPR001394">
    <property type="entry name" value="Peptidase_C19_UCH"/>
</dbReference>
<evidence type="ECO:0000313" key="11">
    <source>
        <dbReference type="RefSeq" id="XP_012942043.1"/>
    </source>
</evidence>
<dbReference type="GO" id="GO:0016787">
    <property type="term" value="F:hydrolase activity"/>
    <property type="evidence" value="ECO:0007669"/>
    <property type="project" value="UniProtKB-KW"/>
</dbReference>
<evidence type="ECO:0000256" key="6">
    <source>
        <dbReference type="RuleBase" id="RU366025"/>
    </source>
</evidence>
<accession>A0ABM1A6Y3</accession>
<dbReference type="InterPro" id="IPR001607">
    <property type="entry name" value="Znf_UBP"/>
</dbReference>
<keyword evidence="6" id="KW-0645">Protease</keyword>
<reference evidence="11" key="1">
    <citation type="submission" date="2025-08" db="UniProtKB">
        <authorList>
            <consortium name="RefSeq"/>
        </authorList>
    </citation>
    <scope>IDENTIFICATION</scope>
</reference>
<dbReference type="InterPro" id="IPR050185">
    <property type="entry name" value="Ub_carboxyl-term_hydrolase"/>
</dbReference>
<proteinExistence type="inferred from homology"/>
<protein>
    <recommendedName>
        <fullName evidence="6">Ubiquitin carboxyl-terminal hydrolase</fullName>
        <ecNumber evidence="6">3.4.19.12</ecNumber>
    </recommendedName>
</protein>
<dbReference type="PROSITE" id="PS50271">
    <property type="entry name" value="ZF_UBP"/>
    <property type="match status" value="1"/>
</dbReference>
<dbReference type="Pfam" id="PF00443">
    <property type="entry name" value="UCH"/>
    <property type="match status" value="2"/>
</dbReference>
<dbReference type="SMART" id="SM00290">
    <property type="entry name" value="ZnF_UBP"/>
    <property type="match status" value="1"/>
</dbReference>
<evidence type="ECO:0000256" key="3">
    <source>
        <dbReference type="ARBA" id="ARBA00022771"/>
    </source>
</evidence>
<feature type="domain" description="USP" evidence="8">
    <location>
        <begin position="202"/>
        <end position="625"/>
    </location>
</feature>
<feature type="region of interest" description="Disordered" evidence="7">
    <location>
        <begin position="282"/>
        <end position="312"/>
    </location>
</feature>
<dbReference type="InterPro" id="IPR018200">
    <property type="entry name" value="USP_CS"/>
</dbReference>